<feature type="compositionally biased region" description="Basic and acidic residues" evidence="1">
    <location>
        <begin position="129"/>
        <end position="141"/>
    </location>
</feature>
<evidence type="ECO:0000313" key="2">
    <source>
        <dbReference type="EMBL" id="MBD7918459.1"/>
    </source>
</evidence>
<proteinExistence type="predicted"/>
<comment type="caution">
    <text evidence="2">The sequence shown here is derived from an EMBL/GenBank/DDBJ whole genome shotgun (WGS) entry which is preliminary data.</text>
</comment>
<organism evidence="2 3">
    <name type="scientific">Cellulomonas avistercoris</name>
    <dbReference type="NCBI Taxonomy" id="2762242"/>
    <lineage>
        <taxon>Bacteria</taxon>
        <taxon>Bacillati</taxon>
        <taxon>Actinomycetota</taxon>
        <taxon>Actinomycetes</taxon>
        <taxon>Micrococcales</taxon>
        <taxon>Cellulomonadaceae</taxon>
        <taxon>Cellulomonas</taxon>
    </lineage>
</organism>
<keyword evidence="3" id="KW-1185">Reference proteome</keyword>
<name>A0ABR8QDT4_9CELL</name>
<feature type="region of interest" description="Disordered" evidence="1">
    <location>
        <begin position="129"/>
        <end position="175"/>
    </location>
</feature>
<reference evidence="2 3" key="1">
    <citation type="submission" date="2020-08" db="EMBL/GenBank/DDBJ databases">
        <title>A Genomic Blueprint of the Chicken Gut Microbiome.</title>
        <authorList>
            <person name="Gilroy R."/>
            <person name="Ravi A."/>
            <person name="Getino M."/>
            <person name="Pursley I."/>
            <person name="Horton D.L."/>
            <person name="Alikhan N.-F."/>
            <person name="Baker D."/>
            <person name="Gharbi K."/>
            <person name="Hall N."/>
            <person name="Watson M."/>
            <person name="Adriaenssens E.M."/>
            <person name="Foster-Nyarko E."/>
            <person name="Jarju S."/>
            <person name="Secka A."/>
            <person name="Antonio M."/>
            <person name="Oren A."/>
            <person name="Chaudhuri R."/>
            <person name="La Ragione R.M."/>
            <person name="Hildebrand F."/>
            <person name="Pallen M.J."/>
        </authorList>
    </citation>
    <scope>NUCLEOTIDE SEQUENCE [LARGE SCALE GENOMIC DNA]</scope>
    <source>
        <strain evidence="2 3">Sa3CUA2</strain>
    </source>
</reference>
<evidence type="ECO:0000313" key="3">
    <source>
        <dbReference type="Proteomes" id="UP000604241"/>
    </source>
</evidence>
<sequence length="175" mass="19040">MFAAVLDTCVLWPSLQRDVLLSFAIEGLYRPLWSDAILEELEHHEAAKLEVRGSTAEQASARARRLVDQMRSAFDDACVTGWEGLEGTFGLPDQDDEHVVAAAVVGNAGASDAFTPSSSLRRTTTFVERPQRHADLHHAPDPTRCATRRPTRHSGSRSNASAIASASRASWSGSR</sequence>
<accession>A0ABR8QDT4</accession>
<feature type="compositionally biased region" description="Low complexity" evidence="1">
    <location>
        <begin position="156"/>
        <end position="175"/>
    </location>
</feature>
<gene>
    <name evidence="2" type="ORF">H9657_09235</name>
</gene>
<dbReference type="Proteomes" id="UP000604241">
    <property type="component" value="Unassembled WGS sequence"/>
</dbReference>
<dbReference type="EMBL" id="JACSQV010000007">
    <property type="protein sequence ID" value="MBD7918459.1"/>
    <property type="molecule type" value="Genomic_DNA"/>
</dbReference>
<evidence type="ECO:0000256" key="1">
    <source>
        <dbReference type="SAM" id="MobiDB-lite"/>
    </source>
</evidence>
<protein>
    <submittedName>
        <fullName evidence="2">PIN domain-containing protein</fullName>
    </submittedName>
</protein>
<feature type="compositionally biased region" description="Basic residues" evidence="1">
    <location>
        <begin position="146"/>
        <end position="155"/>
    </location>
</feature>